<dbReference type="eggNOG" id="COG2755">
    <property type="taxonomic scope" value="Bacteria"/>
</dbReference>
<dbReference type="Proteomes" id="UP000018439">
    <property type="component" value="Chromosome"/>
</dbReference>
<evidence type="ECO:0000313" key="2">
    <source>
        <dbReference type="Proteomes" id="UP000018439"/>
    </source>
</evidence>
<gene>
    <name evidence="1" type="ORF">Bcop_0209</name>
</gene>
<dbReference type="AlphaFoldDB" id="F3ZPY6"/>
<dbReference type="InterPro" id="IPR036514">
    <property type="entry name" value="SGNH_hydro_sf"/>
</dbReference>
<keyword evidence="2" id="KW-1185">Reference proteome</keyword>
<reference evidence="1 2" key="1">
    <citation type="journal article" date="2011" name="Stand. Genomic Sci.">
        <title>Non-contiguous finished genome sequence of Bacteroides coprosuis type strain (PC139).</title>
        <authorList>
            <person name="Land M."/>
            <person name="Held B."/>
            <person name="Gronow S."/>
            <person name="Abt B."/>
            <person name="Lucas S."/>
            <person name="Del Rio T.G."/>
            <person name="Nolan M."/>
            <person name="Tice H."/>
            <person name="Cheng J.F."/>
            <person name="Pitluck S."/>
            <person name="Liolios K."/>
            <person name="Pagani I."/>
            <person name="Ivanova N."/>
            <person name="Mavromatis K."/>
            <person name="Mikhailova N."/>
            <person name="Pati A."/>
            <person name="Tapia R."/>
            <person name="Han C."/>
            <person name="Goodwin L."/>
            <person name="Chen A."/>
            <person name="Palaniappan K."/>
            <person name="Hauser L."/>
            <person name="Brambilla E.M."/>
            <person name="Rohde M."/>
            <person name="Goker M."/>
            <person name="Detter J.C."/>
            <person name="Woyke T."/>
            <person name="Bristow J."/>
            <person name="Eisen J.A."/>
            <person name="Markowitz V."/>
            <person name="Hugenholtz P."/>
            <person name="Kyrpides N.C."/>
            <person name="Klenk H.P."/>
            <person name="Lapidus A."/>
        </authorList>
    </citation>
    <scope>NUCLEOTIDE SEQUENCE [LARGE SCALE GENOMIC DNA]</scope>
    <source>
        <strain evidence="1 2">DSM 18011</strain>
    </source>
</reference>
<dbReference type="SUPFAM" id="SSF52266">
    <property type="entry name" value="SGNH hydrolase"/>
    <property type="match status" value="1"/>
</dbReference>
<organism evidence="1 2">
    <name type="scientific">Bacteroides coprosuis DSM 18011</name>
    <dbReference type="NCBI Taxonomy" id="679937"/>
    <lineage>
        <taxon>Bacteria</taxon>
        <taxon>Pseudomonadati</taxon>
        <taxon>Bacteroidota</taxon>
        <taxon>Bacteroidia</taxon>
        <taxon>Bacteroidales</taxon>
        <taxon>Bacteroidaceae</taxon>
        <taxon>Bacteroides</taxon>
    </lineage>
</organism>
<protein>
    <submittedName>
        <fullName evidence="1">Putative periplasmic protein</fullName>
    </submittedName>
</protein>
<dbReference type="GO" id="GO:0016788">
    <property type="term" value="F:hydrolase activity, acting on ester bonds"/>
    <property type="evidence" value="ECO:0007669"/>
    <property type="project" value="UniProtKB-ARBA"/>
</dbReference>
<dbReference type="HOGENOM" id="CLU_026488_1_0_10"/>
<name>F3ZPY6_9BACE</name>
<dbReference type="OrthoDB" id="9810515at2"/>
<dbReference type="EMBL" id="CM001167">
    <property type="protein sequence ID" value="EGJ70428.1"/>
    <property type="molecule type" value="Genomic_DNA"/>
</dbReference>
<sequence length="493" mass="55516">MKNYLIYTLLLTVVIVGALLALNKLPQITVAGYNLRVIDILADVRKPIKEELPFVEIPDLLVDADSVPEIDSLDINKDSTQININTLVDTTKVVKRIFANEKWVDEDTDEEGITHIVDYSDVSGCGMSPFYEALNAIKESEEYARIAVFGDSFIEADILTGDLRACLQSEYGGSGVGFVPITSETNGFRPTVIHNFQGWSSYSVTDTSSFKNKYQGVSGHYFIPKKNAFVQMKGQKRYGTHLDTCQVASIFFSNKYPLTLTSQINGGVQEPFYIEGSQELQSVVVQGSIGRVKWTILSDSTSVFYGTAMDGKDGVILDNFSLRGSSGYSLQSIPRKNIQEFNTLRPYNLIVLQYGLNVVSKKVYDYNYYRVRMNKVISYLKECFPQAGILLLSVGDRDYKADDGTYQTMPEIKYFLKIQRQIAKDNKIAFWNMFEAMGGESSMYDLVHDEPAKANFDYTHINFRGGRFLAKKLFESIKRGKSDFEKGEVYAGQ</sequence>
<dbReference type="STRING" id="679937.Bcop_0209"/>
<proteinExistence type="predicted"/>
<dbReference type="Gene3D" id="3.40.50.1110">
    <property type="entry name" value="SGNH hydrolase"/>
    <property type="match status" value="1"/>
</dbReference>
<accession>F3ZPY6</accession>
<dbReference type="Gene3D" id="2.60.120.1360">
    <property type="match status" value="1"/>
</dbReference>
<evidence type="ECO:0000313" key="1">
    <source>
        <dbReference type="EMBL" id="EGJ70428.1"/>
    </source>
</evidence>